<dbReference type="AlphaFoldDB" id="A0AB74ENC8"/>
<sequence>MGMVYPLFWSITMNLNLSFHRSGAILPPNLLPERIRIGDILTHRHTHRKVVVSCIQEHHLLLVDADGRISKIRTQKAVNRYCRSVNDVHSHKNASVALNMAIRALDNDKRIFTRLGLRMSQKVYLDKIYSAIKR</sequence>
<dbReference type="EMBL" id="FMTB01000003">
    <property type="protein sequence ID" value="SCW08656.1"/>
    <property type="molecule type" value="Genomic_DNA"/>
</dbReference>
<evidence type="ECO:0008006" key="3">
    <source>
        <dbReference type="Google" id="ProtNLM"/>
    </source>
</evidence>
<evidence type="ECO:0000313" key="2">
    <source>
        <dbReference type="Proteomes" id="UP000182484"/>
    </source>
</evidence>
<protein>
    <recommendedName>
        <fullName evidence="3">Yee</fullName>
    </recommendedName>
</protein>
<gene>
    <name evidence="1" type="ORF">ESCNG_110063</name>
</gene>
<organism evidence="1 2">
    <name type="scientific">Neisseria gonorrhoeae</name>
    <dbReference type="NCBI Taxonomy" id="485"/>
    <lineage>
        <taxon>Bacteria</taxon>
        <taxon>Pseudomonadati</taxon>
        <taxon>Pseudomonadota</taxon>
        <taxon>Betaproteobacteria</taxon>
        <taxon>Neisseriales</taxon>
        <taxon>Neisseriaceae</taxon>
        <taxon>Neisseria</taxon>
    </lineage>
</organism>
<dbReference type="Proteomes" id="UP000182484">
    <property type="component" value="Unassembled WGS sequence"/>
</dbReference>
<reference evidence="1 2" key="1">
    <citation type="submission" date="2016-09" db="EMBL/GenBank/DDBJ databases">
        <authorList>
            <person name="Kumanski S."/>
            <person name="Beatrice B."/>
        </authorList>
    </citation>
    <scope>NUCLEOTIDE SEQUENCE [LARGE SCALE GENOMIC DNA]</scope>
    <source>
        <strain evidence="1">Mankind</strain>
    </source>
</reference>
<accession>A0AB74ENC8</accession>
<name>A0AB74ENC8_NEIGO</name>
<evidence type="ECO:0000313" key="1">
    <source>
        <dbReference type="EMBL" id="SCW08656.1"/>
    </source>
</evidence>
<proteinExistence type="predicted"/>
<comment type="caution">
    <text evidence="1">The sequence shown here is derived from an EMBL/GenBank/DDBJ whole genome shotgun (WGS) entry which is preliminary data.</text>
</comment>